<dbReference type="GO" id="GO:0009279">
    <property type="term" value="C:cell outer membrane"/>
    <property type="evidence" value="ECO:0007669"/>
    <property type="project" value="UniProtKB-SubCell"/>
</dbReference>
<gene>
    <name evidence="10" type="ordered locus">BMS_0452</name>
</gene>
<evidence type="ECO:0000313" key="10">
    <source>
        <dbReference type="EMBL" id="CBW25366.1"/>
    </source>
</evidence>
<evidence type="ECO:0000256" key="4">
    <source>
        <dbReference type="ARBA" id="ARBA00022452"/>
    </source>
</evidence>
<keyword evidence="9" id="KW-0732">Signal</keyword>
<comment type="similarity">
    <text evidence="2">Belongs to the outer membrane factor (OMF) (TC 1.B.17) family.</text>
</comment>
<keyword evidence="8" id="KW-0175">Coiled coil</keyword>
<proteinExistence type="inferred from homology"/>
<dbReference type="RefSeq" id="WP_014243154.1">
    <property type="nucleotide sequence ID" value="NC_016620.1"/>
</dbReference>
<dbReference type="Proteomes" id="UP000008963">
    <property type="component" value="Chromosome"/>
</dbReference>
<dbReference type="PANTHER" id="PTHR30026:SF20">
    <property type="entry name" value="OUTER MEMBRANE PROTEIN TOLC"/>
    <property type="match status" value="1"/>
</dbReference>
<dbReference type="SUPFAM" id="SSF56954">
    <property type="entry name" value="Outer membrane efflux proteins (OEP)"/>
    <property type="match status" value="1"/>
</dbReference>
<dbReference type="KEGG" id="bmx:BMS_0452"/>
<keyword evidence="7" id="KW-0998">Cell outer membrane</keyword>
<keyword evidence="11" id="KW-1185">Reference proteome</keyword>
<evidence type="ECO:0000313" key="11">
    <source>
        <dbReference type="Proteomes" id="UP000008963"/>
    </source>
</evidence>
<dbReference type="AlphaFoldDB" id="E1X426"/>
<dbReference type="EMBL" id="FQ312005">
    <property type="protein sequence ID" value="CBW25366.1"/>
    <property type="molecule type" value="Genomic_DNA"/>
</dbReference>
<evidence type="ECO:0000256" key="1">
    <source>
        <dbReference type="ARBA" id="ARBA00004442"/>
    </source>
</evidence>
<dbReference type="Pfam" id="PF02321">
    <property type="entry name" value="OEP"/>
    <property type="match status" value="1"/>
</dbReference>
<evidence type="ECO:0000256" key="7">
    <source>
        <dbReference type="ARBA" id="ARBA00023237"/>
    </source>
</evidence>
<sequence>MKKIIITGLLTLSFTSNASVEELFLKSLETSNEVKIIDLQERKTIAELDQTVTTLYPSINLVNRNQYGNESYQSKSGLKKFDSSIALSLEQKIFQGGAEFSIYKLHKIVPKKALAAKEQKLAEYFALFSSYYFQLSSALEEKREVSKLLVNLEKRVRLVRKRTKIGRDRKADLYALESQYDRLKADLIDTESKLEEARKNFLNFSGLKSAGNFERRVDPFALNLNESVDLENRPELKSLELEYETSLTRAKIEKSSYFPQVTLGSNYYLDKSYTGRDEWDVSVNLTMNIFDFGKTAASYDTQNIQALIDKTRLQYNRSNSDREWSNFVKVFNHKKSQLASLKKSLSQIKASYTEQVKDLDKGLVAQIDVIRSLDDVINLEKLYIKAALELKSLYYQSKAYLGEYPKK</sequence>
<evidence type="ECO:0000256" key="9">
    <source>
        <dbReference type="SAM" id="SignalP"/>
    </source>
</evidence>
<dbReference type="OrthoDB" id="5289410at2"/>
<evidence type="ECO:0000256" key="2">
    <source>
        <dbReference type="ARBA" id="ARBA00007613"/>
    </source>
</evidence>
<comment type="subcellular location">
    <subcellularLocation>
        <location evidence="1">Cell outer membrane</location>
    </subcellularLocation>
</comment>
<evidence type="ECO:0000256" key="6">
    <source>
        <dbReference type="ARBA" id="ARBA00023136"/>
    </source>
</evidence>
<organism evidence="10 11">
    <name type="scientific">Halobacteriovorax marinus (strain ATCC BAA-682 / DSM 15412 / SJ)</name>
    <name type="common">Bacteriovorax marinus</name>
    <dbReference type="NCBI Taxonomy" id="862908"/>
    <lineage>
        <taxon>Bacteria</taxon>
        <taxon>Pseudomonadati</taxon>
        <taxon>Bdellovibrionota</taxon>
        <taxon>Bacteriovoracia</taxon>
        <taxon>Bacteriovoracales</taxon>
        <taxon>Halobacteriovoraceae</taxon>
        <taxon>Halobacteriovorax</taxon>
    </lineage>
</organism>
<keyword evidence="6" id="KW-0472">Membrane</keyword>
<dbReference type="GO" id="GO:0015562">
    <property type="term" value="F:efflux transmembrane transporter activity"/>
    <property type="evidence" value="ECO:0007669"/>
    <property type="project" value="InterPro"/>
</dbReference>
<accession>E1X426</accession>
<feature type="signal peptide" evidence="9">
    <location>
        <begin position="1"/>
        <end position="18"/>
    </location>
</feature>
<dbReference type="GO" id="GO:0015288">
    <property type="term" value="F:porin activity"/>
    <property type="evidence" value="ECO:0007669"/>
    <property type="project" value="TreeGrafter"/>
</dbReference>
<dbReference type="InterPro" id="IPR051906">
    <property type="entry name" value="TolC-like"/>
</dbReference>
<reference evidence="11" key="1">
    <citation type="journal article" date="2013" name="ISME J.">
        <title>A small predatory core genome in the divergent marine Bacteriovorax marinus SJ and the terrestrial Bdellovibrio bacteriovorus.</title>
        <authorList>
            <person name="Crossman L.C."/>
            <person name="Chen H."/>
            <person name="Cerdeno-Tarraga A.M."/>
            <person name="Brooks K."/>
            <person name="Quail M.A."/>
            <person name="Pineiro S.A."/>
            <person name="Hobley L."/>
            <person name="Sockett R.E."/>
            <person name="Bentley S.D."/>
            <person name="Parkhill J."/>
            <person name="Williams H.N."/>
            <person name="Stine O.C."/>
        </authorList>
    </citation>
    <scope>NUCLEOTIDE SEQUENCE [LARGE SCALE GENOMIC DNA]</scope>
    <source>
        <strain evidence="11">ATCC BAA-682 / DSM 15412 / SJ</strain>
    </source>
</reference>
<name>E1X426_HALMS</name>
<keyword evidence="4" id="KW-1134">Transmembrane beta strand</keyword>
<keyword evidence="5" id="KW-0812">Transmembrane</keyword>
<evidence type="ECO:0000256" key="5">
    <source>
        <dbReference type="ARBA" id="ARBA00022692"/>
    </source>
</evidence>
<protein>
    <submittedName>
        <fullName evidence="10">Oter membrane protein</fullName>
    </submittedName>
</protein>
<keyword evidence="3" id="KW-0813">Transport</keyword>
<dbReference type="InterPro" id="IPR003423">
    <property type="entry name" value="OMP_efflux"/>
</dbReference>
<dbReference type="PATRIC" id="fig|862908.3.peg.432"/>
<dbReference type="PANTHER" id="PTHR30026">
    <property type="entry name" value="OUTER MEMBRANE PROTEIN TOLC"/>
    <property type="match status" value="1"/>
</dbReference>
<feature type="coiled-coil region" evidence="8">
    <location>
        <begin position="135"/>
        <end position="200"/>
    </location>
</feature>
<dbReference type="Gene3D" id="1.20.1600.10">
    <property type="entry name" value="Outer membrane efflux proteins (OEP)"/>
    <property type="match status" value="1"/>
</dbReference>
<evidence type="ECO:0000256" key="3">
    <source>
        <dbReference type="ARBA" id="ARBA00022448"/>
    </source>
</evidence>
<dbReference type="GO" id="GO:1990281">
    <property type="term" value="C:efflux pump complex"/>
    <property type="evidence" value="ECO:0007669"/>
    <property type="project" value="TreeGrafter"/>
</dbReference>
<dbReference type="HOGENOM" id="CLU_675733_0_0_7"/>
<feature type="chain" id="PRO_5003154513" evidence="9">
    <location>
        <begin position="19"/>
        <end position="407"/>
    </location>
</feature>
<dbReference type="STRING" id="862908.BMS_0452"/>
<dbReference type="eggNOG" id="COG1538">
    <property type="taxonomic scope" value="Bacteria"/>
</dbReference>
<evidence type="ECO:0000256" key="8">
    <source>
        <dbReference type="SAM" id="Coils"/>
    </source>
</evidence>